<gene>
    <name evidence="9" type="ORF">BIW11_12277</name>
</gene>
<feature type="compositionally biased region" description="Acidic residues" evidence="6">
    <location>
        <begin position="713"/>
        <end position="724"/>
    </location>
</feature>
<dbReference type="PANTHER" id="PTHR13260:SF0">
    <property type="entry name" value="ANAPHASE-PROMOTING COMPLEX SUBUNIT 4"/>
    <property type="match status" value="1"/>
</dbReference>
<organism evidence="9 10">
    <name type="scientific">Tropilaelaps mercedesae</name>
    <dbReference type="NCBI Taxonomy" id="418985"/>
    <lineage>
        <taxon>Eukaryota</taxon>
        <taxon>Metazoa</taxon>
        <taxon>Ecdysozoa</taxon>
        <taxon>Arthropoda</taxon>
        <taxon>Chelicerata</taxon>
        <taxon>Arachnida</taxon>
        <taxon>Acari</taxon>
        <taxon>Parasitiformes</taxon>
        <taxon>Mesostigmata</taxon>
        <taxon>Gamasina</taxon>
        <taxon>Dermanyssoidea</taxon>
        <taxon>Laelapidae</taxon>
        <taxon>Tropilaelaps</taxon>
    </lineage>
</organism>
<reference evidence="9 10" key="1">
    <citation type="journal article" date="2017" name="Gigascience">
        <title>Draft genome of the honey bee ectoparasitic mite, Tropilaelaps mercedesae, is shaped by the parasitic life history.</title>
        <authorList>
            <person name="Dong X."/>
            <person name="Armstrong S.D."/>
            <person name="Xia D."/>
            <person name="Makepeace B.L."/>
            <person name="Darby A.C."/>
            <person name="Kadowaki T."/>
        </authorList>
    </citation>
    <scope>NUCLEOTIDE SEQUENCE [LARGE SCALE GENOMIC DNA]</scope>
    <source>
        <strain evidence="9">Wuxi-XJTLU</strain>
    </source>
</reference>
<evidence type="ECO:0000259" key="7">
    <source>
        <dbReference type="Pfam" id="PF12894"/>
    </source>
</evidence>
<dbReference type="Pfam" id="PF12896">
    <property type="entry name" value="ANAPC4"/>
    <property type="match status" value="1"/>
</dbReference>
<dbReference type="PANTHER" id="PTHR13260">
    <property type="entry name" value="ANAPHASE PROMOTING COMPLEX SUBUNIT 4 APC4"/>
    <property type="match status" value="1"/>
</dbReference>
<dbReference type="GO" id="GO:0070979">
    <property type="term" value="P:protein K11-linked ubiquitination"/>
    <property type="evidence" value="ECO:0007669"/>
    <property type="project" value="TreeGrafter"/>
</dbReference>
<protein>
    <recommendedName>
        <fullName evidence="1">Anaphase-promoting complex subunit 4</fullName>
    </recommendedName>
</protein>
<keyword evidence="2" id="KW-0132">Cell division</keyword>
<evidence type="ECO:0000256" key="1">
    <source>
        <dbReference type="ARBA" id="ARBA00016067"/>
    </source>
</evidence>
<dbReference type="InterPro" id="IPR024977">
    <property type="entry name" value="Apc4-like_WD40_dom"/>
</dbReference>
<dbReference type="AlphaFoldDB" id="A0A1V9X7R5"/>
<comment type="caution">
    <text evidence="9">The sequence shown here is derived from an EMBL/GenBank/DDBJ whole genome shotgun (WGS) entry which is preliminary data.</text>
</comment>
<dbReference type="Gene3D" id="2.130.10.10">
    <property type="entry name" value="YVTN repeat-like/Quinoprotein amine dehydrogenase"/>
    <property type="match status" value="1"/>
</dbReference>
<feature type="domain" description="Anaphase-promoting complex subunit 4-like WD40" evidence="7">
    <location>
        <begin position="27"/>
        <end position="114"/>
    </location>
</feature>
<dbReference type="GO" id="GO:0005680">
    <property type="term" value="C:anaphase-promoting complex"/>
    <property type="evidence" value="ECO:0007669"/>
    <property type="project" value="InterPro"/>
</dbReference>
<feature type="domain" description="Anaphase-promoting complex subunit 4 long" evidence="8">
    <location>
        <begin position="209"/>
        <end position="396"/>
    </location>
</feature>
<evidence type="ECO:0000313" key="10">
    <source>
        <dbReference type="Proteomes" id="UP000192247"/>
    </source>
</evidence>
<evidence type="ECO:0000256" key="5">
    <source>
        <dbReference type="ARBA" id="ARBA00023306"/>
    </source>
</evidence>
<dbReference type="GO" id="GO:0031145">
    <property type="term" value="P:anaphase-promoting complex-dependent catabolic process"/>
    <property type="evidence" value="ECO:0007669"/>
    <property type="project" value="InterPro"/>
</dbReference>
<keyword evidence="3" id="KW-0498">Mitosis</keyword>
<dbReference type="GO" id="GO:0051301">
    <property type="term" value="P:cell division"/>
    <property type="evidence" value="ECO:0007669"/>
    <property type="project" value="UniProtKB-KW"/>
</dbReference>
<dbReference type="FunCoup" id="A0A1V9X7R5">
    <property type="interactions" value="778"/>
</dbReference>
<dbReference type="InterPro" id="IPR036322">
    <property type="entry name" value="WD40_repeat_dom_sf"/>
</dbReference>
<evidence type="ECO:0000256" key="4">
    <source>
        <dbReference type="ARBA" id="ARBA00022786"/>
    </source>
</evidence>
<dbReference type="InterPro" id="IPR024790">
    <property type="entry name" value="APC4_long_dom"/>
</dbReference>
<evidence type="ECO:0000256" key="6">
    <source>
        <dbReference type="SAM" id="MobiDB-lite"/>
    </source>
</evidence>
<name>A0A1V9X7R5_9ACAR</name>
<dbReference type="STRING" id="418985.A0A1V9X7R5"/>
<dbReference type="InParanoid" id="A0A1V9X7R5"/>
<keyword evidence="5" id="KW-0131">Cell cycle</keyword>
<accession>A0A1V9X7R5</accession>
<evidence type="ECO:0000313" key="9">
    <source>
        <dbReference type="EMBL" id="OQR69413.1"/>
    </source>
</evidence>
<dbReference type="GO" id="GO:0034399">
    <property type="term" value="C:nuclear periphery"/>
    <property type="evidence" value="ECO:0007669"/>
    <property type="project" value="TreeGrafter"/>
</dbReference>
<proteinExistence type="predicted"/>
<evidence type="ECO:0000256" key="2">
    <source>
        <dbReference type="ARBA" id="ARBA00022618"/>
    </source>
</evidence>
<feature type="region of interest" description="Disordered" evidence="6">
    <location>
        <begin position="669"/>
        <end position="732"/>
    </location>
</feature>
<keyword evidence="10" id="KW-1185">Reference proteome</keyword>
<sequence>MLGYSSGQMAPFQQLEDKSLSGIAHLMAWSPRMDLLAVALESGEVVVHRHRWQKVWTRPKPRDDGVGVRALYWKPNGQLLAIAYSDCRVELCHVEQGDVVHRIKTEWPVTGIHWLLDPDRDRVGDVVSQDNHPSELEPLQNLKTARPPPEKVPFNMMLCLSEKMLQLYLHGTLPCGAIQAGDLLCASMSHDAERIFGVNRSGEYIFCCTPLLKEKLDQLQTMAYYDRHINYLDEYLGASMSLLRESWDNIILQMDSKLINFSQGASLSDDLLELVVFGTPSATLRDILLNKVTPKGLQKLSVGVEACYSNLTKVLSRHILPVCHRLFFHVEQMKGLASWKEYALCSISLGTLERLSRSLRSFMLKVLEFQQVSTWNLGNLKTFFRWLSGTALFLTDEGVPESVFRHMEGDLAKVSAYLVCSKENDLTLDQVGQYLSEHPLKMQIHEFGIPILSELGLSEHRKETSLMLEYVQLKESIKGAFEGLGVGFTKDIQPRRLAGPIDIGEDCIHSQLVTETSVLTCIVPSPESQHLIVFRDEEFCVLKFGAFFSTALRTGNEVVEEPKAIVSAQLYSGEVITLLLRDTEHPQVVVLAQFPLSRVEQWKPVGALRADWRLTAIDAGSYIDKMNHRVLDRCPTPVDVSGGQTLAVSGSRNLCCVRVGGRRMRLLEMDVNEDEEDEEDEDETNETGAGRAQSAGGDANSVMMDASRQSQSEDIDVDVVEDAAEGNKENYR</sequence>
<feature type="compositionally biased region" description="Acidic residues" evidence="6">
    <location>
        <begin position="670"/>
        <end position="685"/>
    </location>
</feature>
<evidence type="ECO:0000259" key="8">
    <source>
        <dbReference type="Pfam" id="PF12896"/>
    </source>
</evidence>
<keyword evidence="4" id="KW-0833">Ubl conjugation pathway</keyword>
<dbReference type="Pfam" id="PF12894">
    <property type="entry name" value="ANAPC4_WD40"/>
    <property type="match status" value="1"/>
</dbReference>
<evidence type="ECO:0000256" key="3">
    <source>
        <dbReference type="ARBA" id="ARBA00022776"/>
    </source>
</evidence>
<dbReference type="Proteomes" id="UP000192247">
    <property type="component" value="Unassembled WGS sequence"/>
</dbReference>
<dbReference type="InterPro" id="IPR015943">
    <property type="entry name" value="WD40/YVTN_repeat-like_dom_sf"/>
</dbReference>
<dbReference type="SUPFAM" id="SSF50978">
    <property type="entry name" value="WD40 repeat-like"/>
    <property type="match status" value="1"/>
</dbReference>
<dbReference type="InterPro" id="IPR024789">
    <property type="entry name" value="APC4"/>
</dbReference>
<dbReference type="OrthoDB" id="2110451at2759"/>
<dbReference type="EMBL" id="MNPL01021160">
    <property type="protein sequence ID" value="OQR69413.1"/>
    <property type="molecule type" value="Genomic_DNA"/>
</dbReference>